<dbReference type="PROSITE" id="PS50889">
    <property type="entry name" value="S4"/>
    <property type="match status" value="1"/>
</dbReference>
<dbReference type="GO" id="GO:0003723">
    <property type="term" value="F:RNA binding"/>
    <property type="evidence" value="ECO:0007669"/>
    <property type="project" value="UniProtKB-KW"/>
</dbReference>
<keyword evidence="1" id="KW-0694">RNA-binding</keyword>
<reference evidence="3" key="1">
    <citation type="submission" date="2023-01" db="EMBL/GenBank/DDBJ databases">
        <title>Genome assembly of the deep-sea coral Lophelia pertusa.</title>
        <authorList>
            <person name="Herrera S."/>
            <person name="Cordes E."/>
        </authorList>
    </citation>
    <scope>NUCLEOTIDE SEQUENCE</scope>
    <source>
        <strain evidence="3">USNM1676648</strain>
        <tissue evidence="3">Polyp</tissue>
    </source>
</reference>
<evidence type="ECO:0000313" key="3">
    <source>
        <dbReference type="EMBL" id="KAJ7394207.1"/>
    </source>
</evidence>
<dbReference type="OrthoDB" id="4150at2759"/>
<protein>
    <recommendedName>
        <fullName evidence="2">Mitochondrial transcription rescue factor 1 C-terminal domain-containing protein</fullName>
    </recommendedName>
</protein>
<dbReference type="PANTHER" id="PTHR13633:SF3">
    <property type="entry name" value="MITOCHONDRIAL TRANSCRIPTION RESCUE FACTOR 1"/>
    <property type="match status" value="1"/>
</dbReference>
<dbReference type="Gene3D" id="3.10.290.10">
    <property type="entry name" value="RNA-binding S4 domain"/>
    <property type="match status" value="1"/>
</dbReference>
<dbReference type="Pfam" id="PF25818">
    <property type="entry name" value="MTRES1_C"/>
    <property type="match status" value="1"/>
</dbReference>
<sequence length="117" mass="13143">MLRGKKLDLVVSSLRMDCVAASALGIGRSKLKNYVASRNVYVNKQAISKAALEVNEGDEIDLTRSKEDDKVALSRFKVLTIDKDQTKKAKRRLSGIRYGSMTISRVDFDENYTQPED</sequence>
<proteinExistence type="predicted"/>
<dbReference type="InterPro" id="IPR036986">
    <property type="entry name" value="S4_RNA-bd_sf"/>
</dbReference>
<feature type="domain" description="Mitochondrial transcription rescue factor 1 C-terminal" evidence="2">
    <location>
        <begin position="6"/>
        <end position="99"/>
    </location>
</feature>
<evidence type="ECO:0000259" key="2">
    <source>
        <dbReference type="Pfam" id="PF25818"/>
    </source>
</evidence>
<dbReference type="PANTHER" id="PTHR13633">
    <property type="entry name" value="MITOCHONDRIAL TRANSCRIPTION RESCUE FACTOR 1"/>
    <property type="match status" value="1"/>
</dbReference>
<evidence type="ECO:0000313" key="4">
    <source>
        <dbReference type="Proteomes" id="UP001163046"/>
    </source>
</evidence>
<comment type="caution">
    <text evidence="3">The sequence shown here is derived from an EMBL/GenBank/DDBJ whole genome shotgun (WGS) entry which is preliminary data.</text>
</comment>
<evidence type="ECO:0000256" key="1">
    <source>
        <dbReference type="PROSITE-ProRule" id="PRU00182"/>
    </source>
</evidence>
<name>A0A9X0A6E9_9CNID</name>
<accession>A0A9X0A6E9</accession>
<dbReference type="AlphaFoldDB" id="A0A9X0A6E9"/>
<gene>
    <name evidence="3" type="ORF">OS493_000009</name>
</gene>
<keyword evidence="4" id="KW-1185">Reference proteome</keyword>
<dbReference type="InterPro" id="IPR057896">
    <property type="entry name" value="MTRES1_C"/>
</dbReference>
<dbReference type="Proteomes" id="UP001163046">
    <property type="component" value="Unassembled WGS sequence"/>
</dbReference>
<dbReference type="EMBL" id="MU825396">
    <property type="protein sequence ID" value="KAJ7394207.1"/>
    <property type="molecule type" value="Genomic_DNA"/>
</dbReference>
<organism evidence="3 4">
    <name type="scientific">Desmophyllum pertusum</name>
    <dbReference type="NCBI Taxonomy" id="174260"/>
    <lineage>
        <taxon>Eukaryota</taxon>
        <taxon>Metazoa</taxon>
        <taxon>Cnidaria</taxon>
        <taxon>Anthozoa</taxon>
        <taxon>Hexacorallia</taxon>
        <taxon>Scleractinia</taxon>
        <taxon>Caryophylliina</taxon>
        <taxon>Caryophylliidae</taxon>
        <taxon>Desmophyllum</taxon>
    </lineage>
</organism>
<dbReference type="SUPFAM" id="SSF55174">
    <property type="entry name" value="Alpha-L RNA-binding motif"/>
    <property type="match status" value="1"/>
</dbReference>